<evidence type="ECO:0000256" key="2">
    <source>
        <dbReference type="ARBA" id="ARBA00022729"/>
    </source>
</evidence>
<reference evidence="7" key="2">
    <citation type="submission" date="2025-09" db="UniProtKB">
        <authorList>
            <consortium name="Ensembl"/>
        </authorList>
    </citation>
    <scope>IDENTIFICATION</scope>
</reference>
<feature type="domain" description="Ig-like" evidence="6">
    <location>
        <begin position="111"/>
        <end position="185"/>
    </location>
</feature>
<evidence type="ECO:0000313" key="7">
    <source>
        <dbReference type="Ensembl" id="ENSSLUP00000010484.1"/>
    </source>
</evidence>
<evidence type="ECO:0000313" key="8">
    <source>
        <dbReference type="Proteomes" id="UP000694568"/>
    </source>
</evidence>
<comment type="subcellular location">
    <subcellularLocation>
        <location evidence="1">Membrane</location>
    </subcellularLocation>
</comment>
<keyword evidence="5" id="KW-0812">Transmembrane</keyword>
<dbReference type="Proteomes" id="UP000694568">
    <property type="component" value="Unplaced"/>
</dbReference>
<evidence type="ECO:0000256" key="3">
    <source>
        <dbReference type="ARBA" id="ARBA00023136"/>
    </source>
</evidence>
<keyword evidence="2" id="KW-0732">Signal</keyword>
<dbReference type="PROSITE" id="PS50835">
    <property type="entry name" value="IG_LIKE"/>
    <property type="match status" value="1"/>
</dbReference>
<evidence type="ECO:0000256" key="4">
    <source>
        <dbReference type="ARBA" id="ARBA00023180"/>
    </source>
</evidence>
<organism evidence="7 8">
    <name type="scientific">Sander lucioperca</name>
    <name type="common">Pike-perch</name>
    <name type="synonym">Perca lucioperca</name>
    <dbReference type="NCBI Taxonomy" id="283035"/>
    <lineage>
        <taxon>Eukaryota</taxon>
        <taxon>Metazoa</taxon>
        <taxon>Chordata</taxon>
        <taxon>Craniata</taxon>
        <taxon>Vertebrata</taxon>
        <taxon>Euteleostomi</taxon>
        <taxon>Actinopterygii</taxon>
        <taxon>Neopterygii</taxon>
        <taxon>Teleostei</taxon>
        <taxon>Neoteleostei</taxon>
        <taxon>Acanthomorphata</taxon>
        <taxon>Eupercaria</taxon>
        <taxon>Perciformes</taxon>
        <taxon>Percoidei</taxon>
        <taxon>Percidae</taxon>
        <taxon>Luciopercinae</taxon>
        <taxon>Sander</taxon>
    </lineage>
</organism>
<sequence length="254" mass="28013">MSPSILLSANKDACDLYAVVGESVMLPFVHDGLANSHTLRWTHNSTIIFYREKGRVSVGKSEDISTVGSLLLKNLQFSSAGTYQAKVLIPNDTMVNTWTHRLCMMDKVSKPQLTYMCDPKSSAVNLNCHVAYPQGLVFSWTLDEKTLTSETRPTLSISLAKLKGERSFTCSVANKVSKEKSDTVRPTCKGPPPPTLFCFTSATVVAVLAGGASLILLLLIIIIILCCCHRLSVFRNSEHNHDMLWAWEVEFEAA</sequence>
<dbReference type="InterPro" id="IPR007110">
    <property type="entry name" value="Ig-like_dom"/>
</dbReference>
<dbReference type="SUPFAM" id="SSF48726">
    <property type="entry name" value="Immunoglobulin"/>
    <property type="match status" value="2"/>
</dbReference>
<dbReference type="GO" id="GO:0016020">
    <property type="term" value="C:membrane"/>
    <property type="evidence" value="ECO:0007669"/>
    <property type="project" value="UniProtKB-SubCell"/>
</dbReference>
<evidence type="ECO:0000256" key="5">
    <source>
        <dbReference type="SAM" id="Phobius"/>
    </source>
</evidence>
<keyword evidence="3 5" id="KW-0472">Membrane</keyword>
<dbReference type="PANTHER" id="PTHR12080">
    <property type="entry name" value="SIGNALING LYMPHOCYTIC ACTIVATION MOLECULE"/>
    <property type="match status" value="1"/>
</dbReference>
<accession>A0A8D0CRN9</accession>
<dbReference type="GO" id="GO:0005911">
    <property type="term" value="C:cell-cell junction"/>
    <property type="evidence" value="ECO:0007669"/>
    <property type="project" value="TreeGrafter"/>
</dbReference>
<reference evidence="7" key="1">
    <citation type="submission" date="2025-08" db="UniProtKB">
        <authorList>
            <consortium name="Ensembl"/>
        </authorList>
    </citation>
    <scope>IDENTIFICATION</scope>
</reference>
<keyword evidence="5" id="KW-1133">Transmembrane helix</keyword>
<protein>
    <recommendedName>
        <fullName evidence="6">Ig-like domain-containing protein</fullName>
    </recommendedName>
</protein>
<dbReference type="PANTHER" id="PTHR12080:SF59">
    <property type="entry name" value="HEPATIC AND GLIAL CELL ADHESION MOLECULE"/>
    <property type="match status" value="1"/>
</dbReference>
<keyword evidence="8" id="KW-1185">Reference proteome</keyword>
<dbReference type="CDD" id="cd00096">
    <property type="entry name" value="Ig"/>
    <property type="match status" value="1"/>
</dbReference>
<dbReference type="InterPro" id="IPR015631">
    <property type="entry name" value="CD2/SLAM_rcpt"/>
</dbReference>
<proteinExistence type="predicted"/>
<dbReference type="InterPro" id="IPR013783">
    <property type="entry name" value="Ig-like_fold"/>
</dbReference>
<evidence type="ECO:0000256" key="1">
    <source>
        <dbReference type="ARBA" id="ARBA00004370"/>
    </source>
</evidence>
<dbReference type="AlphaFoldDB" id="A0A8D0CRN9"/>
<dbReference type="Gene3D" id="2.60.40.10">
    <property type="entry name" value="Immunoglobulins"/>
    <property type="match status" value="2"/>
</dbReference>
<name>A0A8D0CRN9_SANLU</name>
<dbReference type="GeneTree" id="ENSGT00940000170627"/>
<evidence type="ECO:0000259" key="6">
    <source>
        <dbReference type="PROSITE" id="PS50835"/>
    </source>
</evidence>
<feature type="transmembrane region" description="Helical" evidence="5">
    <location>
        <begin position="204"/>
        <end position="228"/>
    </location>
</feature>
<dbReference type="InterPro" id="IPR036179">
    <property type="entry name" value="Ig-like_dom_sf"/>
</dbReference>
<keyword evidence="4" id="KW-0325">Glycoprotein</keyword>
<dbReference type="Ensembl" id="ENSSLUT00000010812.1">
    <property type="protein sequence ID" value="ENSSLUP00000010484.1"/>
    <property type="gene ID" value="ENSSLUG00000004927.1"/>
</dbReference>